<evidence type="ECO:0000256" key="1">
    <source>
        <dbReference type="ARBA" id="ARBA00008791"/>
    </source>
</evidence>
<dbReference type="Proteomes" id="UP001147653">
    <property type="component" value="Unassembled WGS sequence"/>
</dbReference>
<dbReference type="PANTHER" id="PTHR31964:SF113">
    <property type="entry name" value="USPA DOMAIN-CONTAINING PROTEIN"/>
    <property type="match status" value="1"/>
</dbReference>
<keyword evidence="4" id="KW-1185">Reference proteome</keyword>
<organism evidence="3 4">
    <name type="scientific">Solirubrobacter phytolaccae</name>
    <dbReference type="NCBI Taxonomy" id="1404360"/>
    <lineage>
        <taxon>Bacteria</taxon>
        <taxon>Bacillati</taxon>
        <taxon>Actinomycetota</taxon>
        <taxon>Thermoleophilia</taxon>
        <taxon>Solirubrobacterales</taxon>
        <taxon>Solirubrobacteraceae</taxon>
        <taxon>Solirubrobacter</taxon>
    </lineage>
</organism>
<sequence>MSASPVILSYDGSEDAVVAIQRAAALFGPRPALVLVVWPRAHAQLAYGWPGMAYAQDLDAIDKAAAEGAAELAEKGAALAREAGLDAEPLTMRASGPIWQAILDVAEDRDAAAIVLGSRGLSGIKSLVLGSVSGAVVHHTTRPTLVVRHGCPAEDEDVARAA</sequence>
<dbReference type="Pfam" id="PF00582">
    <property type="entry name" value="Usp"/>
    <property type="match status" value="1"/>
</dbReference>
<protein>
    <submittedName>
        <fullName evidence="3">Universal stress protein</fullName>
    </submittedName>
</protein>
<dbReference type="RefSeq" id="WP_270026266.1">
    <property type="nucleotide sequence ID" value="NZ_JAPDDP010000028.1"/>
</dbReference>
<evidence type="ECO:0000313" key="4">
    <source>
        <dbReference type="Proteomes" id="UP001147653"/>
    </source>
</evidence>
<comment type="similarity">
    <text evidence="1">Belongs to the universal stress protein A family.</text>
</comment>
<proteinExistence type="inferred from homology"/>
<evidence type="ECO:0000313" key="3">
    <source>
        <dbReference type="EMBL" id="MDA0181911.1"/>
    </source>
</evidence>
<reference evidence="3" key="1">
    <citation type="submission" date="2022-10" db="EMBL/GenBank/DDBJ databases">
        <title>The WGS of Solirubrobacter phytolaccae KCTC 29190.</title>
        <authorList>
            <person name="Jiang Z."/>
        </authorList>
    </citation>
    <scope>NUCLEOTIDE SEQUENCE</scope>
    <source>
        <strain evidence="3">KCTC 29190</strain>
    </source>
</reference>
<dbReference type="PRINTS" id="PR01438">
    <property type="entry name" value="UNVRSLSTRESS"/>
</dbReference>
<dbReference type="InterPro" id="IPR006015">
    <property type="entry name" value="Universal_stress_UspA"/>
</dbReference>
<accession>A0A9X3S9V5</accession>
<evidence type="ECO:0000259" key="2">
    <source>
        <dbReference type="Pfam" id="PF00582"/>
    </source>
</evidence>
<feature type="domain" description="UspA" evidence="2">
    <location>
        <begin position="7"/>
        <end position="148"/>
    </location>
</feature>
<dbReference type="SUPFAM" id="SSF52402">
    <property type="entry name" value="Adenine nucleotide alpha hydrolases-like"/>
    <property type="match status" value="1"/>
</dbReference>
<dbReference type="EMBL" id="JAPDDP010000028">
    <property type="protein sequence ID" value="MDA0181911.1"/>
    <property type="molecule type" value="Genomic_DNA"/>
</dbReference>
<dbReference type="CDD" id="cd23659">
    <property type="entry name" value="USP_At3g01520-like"/>
    <property type="match status" value="1"/>
</dbReference>
<dbReference type="InterPro" id="IPR014729">
    <property type="entry name" value="Rossmann-like_a/b/a_fold"/>
</dbReference>
<name>A0A9X3S9V5_9ACTN</name>
<dbReference type="Gene3D" id="3.40.50.620">
    <property type="entry name" value="HUPs"/>
    <property type="match status" value="1"/>
</dbReference>
<dbReference type="InterPro" id="IPR006016">
    <property type="entry name" value="UspA"/>
</dbReference>
<dbReference type="AlphaFoldDB" id="A0A9X3S9V5"/>
<gene>
    <name evidence="3" type="ORF">OJ997_16530</name>
</gene>
<comment type="caution">
    <text evidence="3">The sequence shown here is derived from an EMBL/GenBank/DDBJ whole genome shotgun (WGS) entry which is preliminary data.</text>
</comment>
<dbReference type="PANTHER" id="PTHR31964">
    <property type="entry name" value="ADENINE NUCLEOTIDE ALPHA HYDROLASES-LIKE SUPERFAMILY PROTEIN"/>
    <property type="match status" value="1"/>
</dbReference>